<evidence type="ECO:0000313" key="3">
    <source>
        <dbReference type="Proteomes" id="UP001501237"/>
    </source>
</evidence>
<dbReference type="SUPFAM" id="SSF49899">
    <property type="entry name" value="Concanavalin A-like lectins/glucanases"/>
    <property type="match status" value="1"/>
</dbReference>
<proteinExistence type="predicted"/>
<dbReference type="InterPro" id="IPR013320">
    <property type="entry name" value="ConA-like_dom_sf"/>
</dbReference>
<protein>
    <recommendedName>
        <fullName evidence="1">GH16 domain-containing protein</fullName>
    </recommendedName>
</protein>
<comment type="caution">
    <text evidence="2">The sequence shown here is derived from an EMBL/GenBank/DDBJ whole genome shotgun (WGS) entry which is preliminary data.</text>
</comment>
<dbReference type="PROSITE" id="PS51762">
    <property type="entry name" value="GH16_2"/>
    <property type="match status" value="1"/>
</dbReference>
<dbReference type="PANTHER" id="PTHR10963:SF24">
    <property type="entry name" value="GLYCOSIDASE C21B10.07-RELATED"/>
    <property type="match status" value="1"/>
</dbReference>
<evidence type="ECO:0000259" key="1">
    <source>
        <dbReference type="PROSITE" id="PS51762"/>
    </source>
</evidence>
<keyword evidence="3" id="KW-1185">Reference proteome</keyword>
<dbReference type="RefSeq" id="WP_344834311.1">
    <property type="nucleotide sequence ID" value="NZ_BAAAUV010000017.1"/>
</dbReference>
<gene>
    <name evidence="2" type="ORF">GCM10010468_57070</name>
</gene>
<sequence length="295" mass="32418">MRAAERFQVTLVVGLVLCALLVTSVAIALQPGDAAIAPFRAAPGVRPTESAPIGIDQAKINWKLAWREEFNGAGAPDPARWNVAVGNGINGYGHKALQYYDRASAVQDGKGSLVLTARPRKNGQTCWYGPCAYTSGRIDSKGKISYGYGRYTARMRTPTGVGLWPAFWLQTVATTEAAYSEIDVLETIGNEPNRVQGFAHTLKGRVGKGELWLDEPLSAGYHVYGADWTPTEITWTLDGRPYAQLKRYKAWPFTTPMFLILNLQVGGEWPGKPDAATRFPARMHVDWIRIYKGTA</sequence>
<dbReference type="Pfam" id="PF00722">
    <property type="entry name" value="Glyco_hydro_16"/>
    <property type="match status" value="1"/>
</dbReference>
<dbReference type="InterPro" id="IPR000757">
    <property type="entry name" value="Beta-glucanase-like"/>
</dbReference>
<name>A0ABP6QGR7_9ACTN</name>
<dbReference type="InterPro" id="IPR050546">
    <property type="entry name" value="Glycosyl_Hydrlase_16"/>
</dbReference>
<dbReference type="PANTHER" id="PTHR10963">
    <property type="entry name" value="GLYCOSYL HYDROLASE-RELATED"/>
    <property type="match status" value="1"/>
</dbReference>
<organism evidence="2 3">
    <name type="scientific">Actinocorallia longicatena</name>
    <dbReference type="NCBI Taxonomy" id="111803"/>
    <lineage>
        <taxon>Bacteria</taxon>
        <taxon>Bacillati</taxon>
        <taxon>Actinomycetota</taxon>
        <taxon>Actinomycetes</taxon>
        <taxon>Streptosporangiales</taxon>
        <taxon>Thermomonosporaceae</taxon>
        <taxon>Actinocorallia</taxon>
    </lineage>
</organism>
<dbReference type="Gene3D" id="2.60.120.200">
    <property type="match status" value="1"/>
</dbReference>
<evidence type="ECO:0000313" key="2">
    <source>
        <dbReference type="EMBL" id="GAA3227953.1"/>
    </source>
</evidence>
<accession>A0ABP6QGR7</accession>
<dbReference type="Proteomes" id="UP001501237">
    <property type="component" value="Unassembled WGS sequence"/>
</dbReference>
<dbReference type="EMBL" id="BAAAUV010000017">
    <property type="protein sequence ID" value="GAA3227953.1"/>
    <property type="molecule type" value="Genomic_DNA"/>
</dbReference>
<dbReference type="CDD" id="cd08023">
    <property type="entry name" value="GH16_laminarinase_like"/>
    <property type="match status" value="1"/>
</dbReference>
<reference evidence="3" key="1">
    <citation type="journal article" date="2019" name="Int. J. Syst. Evol. Microbiol.">
        <title>The Global Catalogue of Microorganisms (GCM) 10K type strain sequencing project: providing services to taxonomists for standard genome sequencing and annotation.</title>
        <authorList>
            <consortium name="The Broad Institute Genomics Platform"/>
            <consortium name="The Broad Institute Genome Sequencing Center for Infectious Disease"/>
            <person name="Wu L."/>
            <person name="Ma J."/>
        </authorList>
    </citation>
    <scope>NUCLEOTIDE SEQUENCE [LARGE SCALE GENOMIC DNA]</scope>
    <source>
        <strain evidence="3">JCM 9377</strain>
    </source>
</reference>
<feature type="domain" description="GH16" evidence="1">
    <location>
        <begin position="68"/>
        <end position="295"/>
    </location>
</feature>